<dbReference type="InterPro" id="IPR025234">
    <property type="entry name" value="YjzH-like"/>
</dbReference>
<dbReference type="KEGG" id="plyc:GXP70_24225"/>
<evidence type="ECO:0000313" key="2">
    <source>
        <dbReference type="Proteomes" id="UP000476064"/>
    </source>
</evidence>
<keyword evidence="2" id="KW-1185">Reference proteome</keyword>
<dbReference type="AlphaFoldDB" id="A0A6C0G4I1"/>
<protein>
    <submittedName>
        <fullName evidence="1">DUF4177 domain-containing protein</fullName>
    </submittedName>
</protein>
<dbReference type="RefSeq" id="WP_162359212.1">
    <property type="nucleotide sequence ID" value="NZ_CP048209.1"/>
</dbReference>
<name>A0A6C0G4I1_9BACL</name>
<evidence type="ECO:0000313" key="1">
    <source>
        <dbReference type="EMBL" id="QHT62781.1"/>
    </source>
</evidence>
<organism evidence="1 2">
    <name type="scientific">Paenibacillus lycopersici</name>
    <dbReference type="NCBI Taxonomy" id="2704462"/>
    <lineage>
        <taxon>Bacteria</taxon>
        <taxon>Bacillati</taxon>
        <taxon>Bacillota</taxon>
        <taxon>Bacilli</taxon>
        <taxon>Bacillales</taxon>
        <taxon>Paenibacillaceae</taxon>
        <taxon>Paenibacillus</taxon>
    </lineage>
</organism>
<dbReference type="Proteomes" id="UP000476064">
    <property type="component" value="Chromosome"/>
</dbReference>
<dbReference type="Pfam" id="PF13783">
    <property type="entry name" value="DUF4177"/>
    <property type="match status" value="1"/>
</dbReference>
<dbReference type="EMBL" id="CP048209">
    <property type="protein sequence ID" value="QHT62781.1"/>
    <property type="molecule type" value="Genomic_DNA"/>
</dbReference>
<gene>
    <name evidence="1" type="ORF">GXP70_24225</name>
</gene>
<reference evidence="1 2" key="1">
    <citation type="submission" date="2020-01" db="EMBL/GenBank/DDBJ databases">
        <title>Paenibacillus sp. nov., isolated from tomato rhizosphere.</title>
        <authorList>
            <person name="Weon H.-Y."/>
            <person name="Lee S.A."/>
        </authorList>
    </citation>
    <scope>NUCLEOTIDE SEQUENCE [LARGE SCALE GENOMIC DNA]</scope>
    <source>
        <strain evidence="1 2">12200R-189</strain>
    </source>
</reference>
<accession>A0A6C0G4I1</accession>
<proteinExistence type="predicted"/>
<sequence length="64" mass="7532">MEQWEYRTVKYKIGGFLGGKLDPGEFEAMLNEYGIEGWELVSCFDTSKYQGESKEVISIFKRRR</sequence>